<dbReference type="EMBL" id="CM008046">
    <property type="protein sequence ID" value="PVH65952.1"/>
    <property type="molecule type" value="Genomic_DNA"/>
</dbReference>
<dbReference type="AlphaFoldDB" id="A0A2T8KUY5"/>
<reference evidence="2" key="1">
    <citation type="submission" date="2018-04" db="EMBL/GenBank/DDBJ databases">
        <title>WGS assembly of Panicum hallii.</title>
        <authorList>
            <person name="Lovell J."/>
            <person name="Jenkins J."/>
            <person name="Lowry D."/>
            <person name="Mamidi S."/>
            <person name="Sreedasyam A."/>
            <person name="Weng X."/>
            <person name="Barry K."/>
            <person name="Bonette J."/>
            <person name="Campitelli B."/>
            <person name="Daum C."/>
            <person name="Gordon S."/>
            <person name="Gould B."/>
            <person name="Lipzen A."/>
            <person name="Macqueen A."/>
            <person name="Palacio-Mejia J."/>
            <person name="Plott C."/>
            <person name="Shakirov E."/>
            <person name="Shu S."/>
            <person name="Yoshinaga Y."/>
            <person name="Zane M."/>
            <person name="Rokhsar D."/>
            <person name="Grimwood J."/>
            <person name="Schmutz J."/>
            <person name="Juenger T."/>
        </authorList>
    </citation>
    <scope>NUCLEOTIDE SEQUENCE [LARGE SCALE GENOMIC DNA]</scope>
    <source>
        <strain evidence="2">FIL2</strain>
    </source>
</reference>
<evidence type="ECO:0000256" key="1">
    <source>
        <dbReference type="SAM" id="MobiDB-lite"/>
    </source>
</evidence>
<evidence type="ECO:0000313" key="2">
    <source>
        <dbReference type="EMBL" id="PVH65952.1"/>
    </source>
</evidence>
<feature type="compositionally biased region" description="Basic and acidic residues" evidence="1">
    <location>
        <begin position="116"/>
        <end position="129"/>
    </location>
</feature>
<proteinExistence type="predicted"/>
<dbReference type="Gramene" id="PVH65952">
    <property type="protein sequence ID" value="PVH65952"/>
    <property type="gene ID" value="PAHAL_1G111300"/>
</dbReference>
<feature type="compositionally biased region" description="Low complexity" evidence="1">
    <location>
        <begin position="189"/>
        <end position="199"/>
    </location>
</feature>
<gene>
    <name evidence="2" type="ORF">PAHAL_1G111300</name>
</gene>
<protein>
    <submittedName>
        <fullName evidence="2">Uncharacterized protein</fullName>
    </submittedName>
</protein>
<accession>A0A2T8KUY5</accession>
<feature type="compositionally biased region" description="Low complexity" evidence="1">
    <location>
        <begin position="67"/>
        <end position="101"/>
    </location>
</feature>
<dbReference type="Proteomes" id="UP000243499">
    <property type="component" value="Chromosome 1"/>
</dbReference>
<feature type="region of interest" description="Disordered" evidence="1">
    <location>
        <begin position="43"/>
        <end position="138"/>
    </location>
</feature>
<organism evidence="2">
    <name type="scientific">Panicum hallii</name>
    <dbReference type="NCBI Taxonomy" id="206008"/>
    <lineage>
        <taxon>Eukaryota</taxon>
        <taxon>Viridiplantae</taxon>
        <taxon>Streptophyta</taxon>
        <taxon>Embryophyta</taxon>
        <taxon>Tracheophyta</taxon>
        <taxon>Spermatophyta</taxon>
        <taxon>Magnoliopsida</taxon>
        <taxon>Liliopsida</taxon>
        <taxon>Poales</taxon>
        <taxon>Poaceae</taxon>
        <taxon>PACMAD clade</taxon>
        <taxon>Panicoideae</taxon>
        <taxon>Panicodae</taxon>
        <taxon>Paniceae</taxon>
        <taxon>Panicinae</taxon>
        <taxon>Panicum</taxon>
        <taxon>Panicum sect. Panicum</taxon>
    </lineage>
</organism>
<feature type="region of interest" description="Disordered" evidence="1">
    <location>
        <begin position="189"/>
        <end position="249"/>
    </location>
</feature>
<sequence length="266" mass="27424">MAVGFRRTLTSLVRACGPPASPCACTRWRRRCTTRRARYWRGRTRPCRRGPPGSPTAPAARGASWPGSRTCSTTRRGATRSSGTPGRSSSSTTSSSSPTCGELPPVARRTQTTPSRDARHAAPARREPPRGGAAGAAAVGAGGVLPGVRRAAPDNDPDEATLADAFAAATAIVSVASSAVLAGVSTASVESAASAAPSPRTLTPYSPARARQPDVAGDRPAPAAADRVVRGRGTEGAHGQGSVERERNYELGMGPMSKIIFSHLNY</sequence>
<feature type="compositionally biased region" description="Low complexity" evidence="1">
    <location>
        <begin position="213"/>
        <end position="226"/>
    </location>
</feature>
<name>A0A2T8KUY5_9POAL</name>